<dbReference type="RefSeq" id="WP_112315707.1">
    <property type="nucleotide sequence ID" value="NZ_MUAV01000008.1"/>
</dbReference>
<feature type="signal peptide" evidence="1">
    <location>
        <begin position="1"/>
        <end position="24"/>
    </location>
</feature>
<dbReference type="SUPFAM" id="SSF56281">
    <property type="entry name" value="Metallo-hydrolase/oxidoreductase"/>
    <property type="match status" value="1"/>
</dbReference>
<dbReference type="SMART" id="SM00849">
    <property type="entry name" value="Lactamase_B"/>
    <property type="match status" value="1"/>
</dbReference>
<dbReference type="PANTHER" id="PTHR42951">
    <property type="entry name" value="METALLO-BETA-LACTAMASE DOMAIN-CONTAINING"/>
    <property type="match status" value="1"/>
</dbReference>
<gene>
    <name evidence="3" type="ORF">BYZ73_09045</name>
</gene>
<dbReference type="EMBL" id="MUAV01000008">
    <property type="protein sequence ID" value="RAP41736.1"/>
    <property type="molecule type" value="Genomic_DNA"/>
</dbReference>
<organism evidence="3 4">
    <name type="scientific">Rhodovulum viride</name>
    <dbReference type="NCBI Taxonomy" id="1231134"/>
    <lineage>
        <taxon>Bacteria</taxon>
        <taxon>Pseudomonadati</taxon>
        <taxon>Pseudomonadota</taxon>
        <taxon>Alphaproteobacteria</taxon>
        <taxon>Rhodobacterales</taxon>
        <taxon>Paracoccaceae</taxon>
        <taxon>Rhodovulum</taxon>
    </lineage>
</organism>
<keyword evidence="4" id="KW-1185">Reference proteome</keyword>
<dbReference type="InterPro" id="IPR050855">
    <property type="entry name" value="NDM-1-like"/>
</dbReference>
<keyword evidence="3" id="KW-0378">Hydrolase</keyword>
<dbReference type="GO" id="GO:0016787">
    <property type="term" value="F:hydrolase activity"/>
    <property type="evidence" value="ECO:0007669"/>
    <property type="project" value="UniProtKB-KW"/>
</dbReference>
<evidence type="ECO:0000313" key="4">
    <source>
        <dbReference type="Proteomes" id="UP000248659"/>
    </source>
</evidence>
<dbReference type="Proteomes" id="UP000248659">
    <property type="component" value="Unassembled WGS sequence"/>
</dbReference>
<evidence type="ECO:0000256" key="1">
    <source>
        <dbReference type="SAM" id="SignalP"/>
    </source>
</evidence>
<dbReference type="CDD" id="cd16276">
    <property type="entry name" value="metallo-hydrolase-like_MBL-fold"/>
    <property type="match status" value="1"/>
</dbReference>
<evidence type="ECO:0000259" key="2">
    <source>
        <dbReference type="SMART" id="SM00849"/>
    </source>
</evidence>
<feature type="domain" description="Metallo-beta-lactamase" evidence="2">
    <location>
        <begin position="78"/>
        <end position="253"/>
    </location>
</feature>
<keyword evidence="1" id="KW-0732">Signal</keyword>
<dbReference type="Gene3D" id="3.60.15.10">
    <property type="entry name" value="Ribonuclease Z/Hydroxyacylglutathione hydrolase-like"/>
    <property type="match status" value="1"/>
</dbReference>
<dbReference type="InterPro" id="IPR001279">
    <property type="entry name" value="Metallo-B-lactamas"/>
</dbReference>
<dbReference type="InterPro" id="IPR036866">
    <property type="entry name" value="RibonucZ/Hydroxyglut_hydro"/>
</dbReference>
<evidence type="ECO:0000313" key="3">
    <source>
        <dbReference type="EMBL" id="RAP41736.1"/>
    </source>
</evidence>
<dbReference type="PANTHER" id="PTHR42951:SF22">
    <property type="entry name" value="METALLO BETA-LACTAMASE SUPERFAMILY LIPOPROTEIN"/>
    <property type="match status" value="1"/>
</dbReference>
<feature type="chain" id="PRO_5045187707" evidence="1">
    <location>
        <begin position="25"/>
        <end position="345"/>
    </location>
</feature>
<sequence>MTYRPIAVSLTAITLILGGQAALAEAPSTVHATYRAASADQALAPGEKIADLFTLNMTAPYILQKLTDRTYWYQAGFYGTTWYVGDEGVLLFDPLDGQAPKILEAVRKVTDKPITAVVYSHDHADHIGGTQALFDLLAGQQPVPEIIASQETADKMERLGSTLPRPDRTVAWPEGSFTFEGLTVELHGFAHAAHTEDHSAWLLVGERVLHAPDLLNADQPPFWDFAGSERFTYLQDNLRQADALGWDYLNGGHGNVGSHDDIAFHLTFIDDLVAAVGTAMGEVPWGFGVDPATLTAHTAMLPAWYAEISRRATEALRPKYGTYYGFDAATPPNAEMVAEYLFSYR</sequence>
<protein>
    <submittedName>
        <fullName evidence="3">Hydrolase</fullName>
    </submittedName>
</protein>
<dbReference type="Pfam" id="PF00753">
    <property type="entry name" value="Lactamase_B"/>
    <property type="match status" value="1"/>
</dbReference>
<reference evidence="3 4" key="1">
    <citation type="submission" date="2017-01" db="EMBL/GenBank/DDBJ databases">
        <title>Genome sequence of Rhodovulum viride JA756.</title>
        <authorList>
            <person name="Lakshmi K.V."/>
            <person name="Tushar L.D."/>
            <person name="Sasikala C."/>
            <person name="Venkataramana C."/>
        </authorList>
    </citation>
    <scope>NUCLEOTIDE SEQUENCE [LARGE SCALE GENOMIC DNA]</scope>
    <source>
        <strain evidence="3 4">JA756</strain>
    </source>
</reference>
<comment type="caution">
    <text evidence="3">The sequence shown here is derived from an EMBL/GenBank/DDBJ whole genome shotgun (WGS) entry which is preliminary data.</text>
</comment>
<accession>A0ABX9DK41</accession>
<proteinExistence type="predicted"/>
<name>A0ABX9DK41_9RHOB</name>